<evidence type="ECO:0000313" key="3">
    <source>
        <dbReference type="EnsemblMetazoa" id="Aqu2.1.13602_001"/>
    </source>
</evidence>
<dbReference type="InParanoid" id="A0A1X7TGM6"/>
<sequence length="183" mass="20421">MSSSRGASRKSPASSTRLKPNANFFNSPSQSDGVGKEGTVPESLLKPATRSGISVIPPKLWRLNIDPPDGNTASFYVDERWWDQVQYNELTCLPNNVIELDKLSKIFARTRRPHVTANLSLVPQDPLVTIQVRDHVTFDDSRDVVLDSLYSSTVNGVVGYGILLLFLWGTQCMLLFIKEEELL</sequence>
<dbReference type="AlphaFoldDB" id="A0A1X7TGM6"/>
<dbReference type="EnsemblMetazoa" id="Aqu2.1.13602_001">
    <property type="protein sequence ID" value="Aqu2.1.13602_001"/>
    <property type="gene ID" value="Aqu2.1.13602"/>
</dbReference>
<name>A0A1X7TGM6_AMPQE</name>
<dbReference type="OrthoDB" id="660555at2759"/>
<evidence type="ECO:0000256" key="1">
    <source>
        <dbReference type="SAM" id="MobiDB-lite"/>
    </source>
</evidence>
<proteinExistence type="predicted"/>
<feature type="transmembrane region" description="Helical" evidence="2">
    <location>
        <begin position="157"/>
        <end position="177"/>
    </location>
</feature>
<reference evidence="3" key="1">
    <citation type="submission" date="2017-05" db="UniProtKB">
        <authorList>
            <consortium name="EnsemblMetazoa"/>
        </authorList>
    </citation>
    <scope>IDENTIFICATION</scope>
</reference>
<accession>A0A1X7TGM6</accession>
<evidence type="ECO:0000256" key="2">
    <source>
        <dbReference type="SAM" id="Phobius"/>
    </source>
</evidence>
<feature type="region of interest" description="Disordered" evidence="1">
    <location>
        <begin position="1"/>
        <end position="43"/>
    </location>
</feature>
<protein>
    <submittedName>
        <fullName evidence="3">Uncharacterized protein</fullName>
    </submittedName>
</protein>
<keyword evidence="2" id="KW-1133">Transmembrane helix</keyword>
<keyword evidence="2" id="KW-0812">Transmembrane</keyword>
<feature type="compositionally biased region" description="Polar residues" evidence="1">
    <location>
        <begin position="1"/>
        <end position="32"/>
    </location>
</feature>
<keyword evidence="2" id="KW-0472">Membrane</keyword>
<organism evidence="3">
    <name type="scientific">Amphimedon queenslandica</name>
    <name type="common">Sponge</name>
    <dbReference type="NCBI Taxonomy" id="400682"/>
    <lineage>
        <taxon>Eukaryota</taxon>
        <taxon>Metazoa</taxon>
        <taxon>Porifera</taxon>
        <taxon>Demospongiae</taxon>
        <taxon>Heteroscleromorpha</taxon>
        <taxon>Haplosclerida</taxon>
        <taxon>Niphatidae</taxon>
        <taxon>Amphimedon</taxon>
    </lineage>
</organism>